<evidence type="ECO:0000313" key="6">
    <source>
        <dbReference type="Proteomes" id="UP000269265"/>
    </source>
</evidence>
<dbReference type="GO" id="GO:0009279">
    <property type="term" value="C:cell outer membrane"/>
    <property type="evidence" value="ECO:0007669"/>
    <property type="project" value="UniProtKB-SubCell"/>
</dbReference>
<evidence type="ECO:0000256" key="1">
    <source>
        <dbReference type="ARBA" id="ARBA00004442"/>
    </source>
</evidence>
<dbReference type="EMBL" id="RSED01000006">
    <property type="protein sequence ID" value="RRS04602.1"/>
    <property type="molecule type" value="Genomic_DNA"/>
</dbReference>
<evidence type="ECO:0000256" key="2">
    <source>
        <dbReference type="ARBA" id="ARBA00022729"/>
    </source>
</evidence>
<keyword evidence="6" id="KW-1185">Reference proteome</keyword>
<dbReference type="InterPro" id="IPR027385">
    <property type="entry name" value="Beta-barrel_OMP"/>
</dbReference>
<dbReference type="RefSeq" id="WP_125242976.1">
    <property type="nucleotide sequence ID" value="NZ_RSED01000006.1"/>
</dbReference>
<dbReference type="Gene3D" id="2.40.160.20">
    <property type="match status" value="1"/>
</dbReference>
<evidence type="ECO:0000256" key="3">
    <source>
        <dbReference type="SAM" id="SignalP"/>
    </source>
</evidence>
<evidence type="ECO:0000313" key="5">
    <source>
        <dbReference type="EMBL" id="RRS04602.1"/>
    </source>
</evidence>
<dbReference type="Pfam" id="PF13505">
    <property type="entry name" value="OMP_b-brl"/>
    <property type="match status" value="1"/>
</dbReference>
<evidence type="ECO:0000259" key="4">
    <source>
        <dbReference type="Pfam" id="PF13505"/>
    </source>
</evidence>
<comment type="subcellular location">
    <subcellularLocation>
        <location evidence="1">Cell outer membrane</location>
    </subcellularLocation>
</comment>
<dbReference type="InterPro" id="IPR011250">
    <property type="entry name" value="OMP/PagP_B-barrel"/>
</dbReference>
<reference evidence="5 6" key="1">
    <citation type="submission" date="2018-12" db="EMBL/GenBank/DDBJ databases">
        <title>The whole draft genome of Aquabacterium sp. SJQ9.</title>
        <authorList>
            <person name="Sun L."/>
            <person name="Gao X."/>
            <person name="Chen W."/>
            <person name="Huang K."/>
        </authorList>
    </citation>
    <scope>NUCLEOTIDE SEQUENCE [LARGE SCALE GENOMIC DNA]</scope>
    <source>
        <strain evidence="5 6">SJQ9</strain>
    </source>
</reference>
<protein>
    <submittedName>
        <fullName evidence="5">Porin family protein</fullName>
    </submittedName>
</protein>
<proteinExistence type="predicted"/>
<dbReference type="SUPFAM" id="SSF56925">
    <property type="entry name" value="OMPA-like"/>
    <property type="match status" value="1"/>
</dbReference>
<gene>
    <name evidence="5" type="ORF">EIP75_09255</name>
</gene>
<dbReference type="OrthoDB" id="5360144at2"/>
<accession>A0A3R8T5J5</accession>
<feature type="chain" id="PRO_5018761746" evidence="3">
    <location>
        <begin position="38"/>
        <end position="197"/>
    </location>
</feature>
<comment type="caution">
    <text evidence="5">The sequence shown here is derived from an EMBL/GenBank/DDBJ whole genome shotgun (WGS) entry which is preliminary data.</text>
</comment>
<feature type="domain" description="Outer membrane protein beta-barrel" evidence="4">
    <location>
        <begin position="26"/>
        <end position="197"/>
    </location>
</feature>
<organism evidence="5 6">
    <name type="scientific">Aquabacterium soli</name>
    <dbReference type="NCBI Taxonomy" id="2493092"/>
    <lineage>
        <taxon>Bacteria</taxon>
        <taxon>Pseudomonadati</taxon>
        <taxon>Pseudomonadota</taxon>
        <taxon>Betaproteobacteria</taxon>
        <taxon>Burkholderiales</taxon>
        <taxon>Aquabacterium</taxon>
    </lineage>
</organism>
<sequence length="197" mass="20670">MTVNNTSASLNLTLKRALGRTATAMAAAFAVAGTAQAQLTATPGYYIGGNVAQSHLKDDSPAGAETDRSDTGYKFYGGYQFTPNFALEAGYAGLGKFQAPSGDVKARGLYLDAVGTIPLAPQWSALGRVGVVDTEAKVSGTGLSVKDHDTGLKVGAGLQYDFSPTTALRGEWERYRVGMDSVRSNIDQYSLGVVVKF</sequence>
<feature type="signal peptide" evidence="3">
    <location>
        <begin position="1"/>
        <end position="37"/>
    </location>
</feature>
<keyword evidence="2 3" id="KW-0732">Signal</keyword>
<dbReference type="Proteomes" id="UP000269265">
    <property type="component" value="Unassembled WGS sequence"/>
</dbReference>
<dbReference type="AlphaFoldDB" id="A0A3R8T5J5"/>
<name>A0A3R8T5J5_9BURK</name>